<feature type="region of interest" description="Disordered" evidence="8">
    <location>
        <begin position="1"/>
        <end position="32"/>
    </location>
</feature>
<evidence type="ECO:0000256" key="2">
    <source>
        <dbReference type="ARBA" id="ARBA00022723"/>
    </source>
</evidence>
<keyword evidence="4" id="KW-0805">Transcription regulation</keyword>
<reference evidence="10 11" key="1">
    <citation type="submission" date="2024-07" db="EMBL/GenBank/DDBJ databases">
        <title>Draft sequence of the Neodothiora populina.</title>
        <authorList>
            <person name="Drown D.D."/>
            <person name="Schuette U.S."/>
            <person name="Buechlein A.B."/>
            <person name="Rusch D.R."/>
            <person name="Winton L.W."/>
            <person name="Adams G.A."/>
        </authorList>
    </citation>
    <scope>NUCLEOTIDE SEQUENCE [LARGE SCALE GENOMIC DNA]</scope>
    <source>
        <strain evidence="10 11">CPC 39397</strain>
    </source>
</reference>
<dbReference type="Pfam" id="PF04082">
    <property type="entry name" value="Fungal_trans"/>
    <property type="match status" value="1"/>
</dbReference>
<dbReference type="PANTHER" id="PTHR31313:SF4">
    <property type="entry name" value="CONIDIAL DEVELOPMENT PROTEIN FLUFFY"/>
    <property type="match status" value="1"/>
</dbReference>
<dbReference type="InterPro" id="IPR007219">
    <property type="entry name" value="XnlR_reg_dom"/>
</dbReference>
<comment type="caution">
    <text evidence="10">The sequence shown here is derived from an EMBL/GenBank/DDBJ whole genome shotgun (WGS) entry which is preliminary data.</text>
</comment>
<sequence>MTPRTLLPKDEQGSSAGRDSTPPKSSKRKAVSSACIPCRKRKSKCDGGLPSCSTCVAVYRTECSYDQDTDHRRKGALRKDIHSLQAKNNALDVIVNSLRSMSESDASTLVQSIRRGDRLDTLADTLSAGNPELNLRTLDTDLSEQIGTPSSSFHGSTPLQSTSSSRSPSERHRTGQQPQESQPDRPDVWFRIPQDAEFVQHLLDLYFSWVHPNNAFFSKELFLKDMSHGRSRYCTPLLINAVLSMACFFSDRPAAGTAGDYFYKEATELDRQTDEASLSAVQAIAVLAMREASAGRDHVSYRLSGRCIRMAMELGLHLKDPPETQQGFRATDTELRKITFWGIFNLEMCCCLCVGRPSALMSNAISLDLPQASDAMDNLVWQPYVDVNQPTSPVPQVPMKCLLYIRQFSKLHQIVNNVNLHLYAPKERFTARRLAAAYNDYQIWFNEMPEVFHLHNTAMPHVMNMHMSYYMCVLHLFRPFTKLDLSAIGLYPREICTYCATEISNLMNAMRGMYGLRRVPLSTTVTVTSAATIHMMNLPSPDAALKFTQALQDLHTMSINHRYAAYCIGIIERLSEQWGITLPETAKNISQFQPSADALYPNTPYVSVFFTQATLSNDPLDSLSSGGQVRHDSGSVYEPSFVQQSYTILPQHDYSIPIPGPGVQDIGTRGQRYSSTPLQTTPTVGSQTLWPQYQPQQMMHTDMSTNDYHMMSSTSVFSYNPYHPPN</sequence>
<keyword evidence="11" id="KW-1185">Reference proteome</keyword>
<dbReference type="GeneID" id="95976255"/>
<feature type="compositionally biased region" description="Polar residues" evidence="8">
    <location>
        <begin position="13"/>
        <end position="24"/>
    </location>
</feature>
<evidence type="ECO:0000313" key="11">
    <source>
        <dbReference type="Proteomes" id="UP001562354"/>
    </source>
</evidence>
<keyword evidence="5" id="KW-0238">DNA-binding</keyword>
<name>A0ABR3P7H0_9PEZI</name>
<dbReference type="Pfam" id="PF00172">
    <property type="entry name" value="Zn_clus"/>
    <property type="match status" value="1"/>
</dbReference>
<feature type="compositionally biased region" description="Low complexity" evidence="8">
    <location>
        <begin position="156"/>
        <end position="167"/>
    </location>
</feature>
<dbReference type="Proteomes" id="UP001562354">
    <property type="component" value="Unassembled WGS sequence"/>
</dbReference>
<dbReference type="Gene3D" id="4.10.240.10">
    <property type="entry name" value="Zn(2)-C6 fungal-type DNA-binding domain"/>
    <property type="match status" value="1"/>
</dbReference>
<accession>A0ABR3P7H0</accession>
<dbReference type="InterPro" id="IPR036864">
    <property type="entry name" value="Zn2-C6_fun-type_DNA-bd_sf"/>
</dbReference>
<evidence type="ECO:0000256" key="6">
    <source>
        <dbReference type="ARBA" id="ARBA00023163"/>
    </source>
</evidence>
<evidence type="ECO:0000256" key="1">
    <source>
        <dbReference type="ARBA" id="ARBA00004123"/>
    </source>
</evidence>
<dbReference type="PROSITE" id="PS00463">
    <property type="entry name" value="ZN2_CY6_FUNGAL_1"/>
    <property type="match status" value="1"/>
</dbReference>
<keyword evidence="6" id="KW-0804">Transcription</keyword>
<comment type="subcellular location">
    <subcellularLocation>
        <location evidence="1">Nucleus</location>
    </subcellularLocation>
</comment>
<keyword evidence="2" id="KW-0479">Metal-binding</keyword>
<keyword evidence="7" id="KW-0539">Nucleus</keyword>
<dbReference type="SUPFAM" id="SSF57701">
    <property type="entry name" value="Zn2/Cys6 DNA-binding domain"/>
    <property type="match status" value="1"/>
</dbReference>
<proteinExistence type="predicted"/>
<dbReference type="CDD" id="cd12148">
    <property type="entry name" value="fungal_TF_MHR"/>
    <property type="match status" value="1"/>
</dbReference>
<protein>
    <recommendedName>
        <fullName evidence="9">Zn(2)-C6 fungal-type domain-containing protein</fullName>
    </recommendedName>
</protein>
<feature type="compositionally biased region" description="Polar residues" evidence="8">
    <location>
        <begin position="144"/>
        <end position="155"/>
    </location>
</feature>
<evidence type="ECO:0000256" key="4">
    <source>
        <dbReference type="ARBA" id="ARBA00023015"/>
    </source>
</evidence>
<dbReference type="InterPro" id="IPR001138">
    <property type="entry name" value="Zn2Cys6_DnaBD"/>
</dbReference>
<dbReference type="SMART" id="SM00066">
    <property type="entry name" value="GAL4"/>
    <property type="match status" value="1"/>
</dbReference>
<dbReference type="CDD" id="cd00067">
    <property type="entry name" value="GAL4"/>
    <property type="match status" value="1"/>
</dbReference>
<evidence type="ECO:0000256" key="3">
    <source>
        <dbReference type="ARBA" id="ARBA00022833"/>
    </source>
</evidence>
<dbReference type="InterPro" id="IPR051615">
    <property type="entry name" value="Transcr_Regulatory_Elem"/>
</dbReference>
<feature type="region of interest" description="Disordered" evidence="8">
    <location>
        <begin position="144"/>
        <end position="187"/>
    </location>
</feature>
<dbReference type="PANTHER" id="PTHR31313">
    <property type="entry name" value="TY1 ENHANCER ACTIVATOR"/>
    <property type="match status" value="1"/>
</dbReference>
<dbReference type="RefSeq" id="XP_069198394.1">
    <property type="nucleotide sequence ID" value="XM_069341886.1"/>
</dbReference>
<feature type="domain" description="Zn(2)-C6 fungal-type" evidence="9">
    <location>
        <begin position="34"/>
        <end position="65"/>
    </location>
</feature>
<organism evidence="10 11">
    <name type="scientific">Neodothiora populina</name>
    <dbReference type="NCBI Taxonomy" id="2781224"/>
    <lineage>
        <taxon>Eukaryota</taxon>
        <taxon>Fungi</taxon>
        <taxon>Dikarya</taxon>
        <taxon>Ascomycota</taxon>
        <taxon>Pezizomycotina</taxon>
        <taxon>Dothideomycetes</taxon>
        <taxon>Dothideomycetidae</taxon>
        <taxon>Dothideales</taxon>
        <taxon>Dothioraceae</taxon>
        <taxon>Neodothiora</taxon>
    </lineage>
</organism>
<evidence type="ECO:0000256" key="8">
    <source>
        <dbReference type="SAM" id="MobiDB-lite"/>
    </source>
</evidence>
<dbReference type="EMBL" id="JBFMKM010000012">
    <property type="protein sequence ID" value="KAL1302118.1"/>
    <property type="molecule type" value="Genomic_DNA"/>
</dbReference>
<evidence type="ECO:0000313" key="10">
    <source>
        <dbReference type="EMBL" id="KAL1302118.1"/>
    </source>
</evidence>
<dbReference type="PROSITE" id="PS50048">
    <property type="entry name" value="ZN2_CY6_FUNGAL_2"/>
    <property type="match status" value="1"/>
</dbReference>
<gene>
    <name evidence="10" type="ORF">AAFC00_002553</name>
</gene>
<evidence type="ECO:0000259" key="9">
    <source>
        <dbReference type="PROSITE" id="PS50048"/>
    </source>
</evidence>
<evidence type="ECO:0000256" key="5">
    <source>
        <dbReference type="ARBA" id="ARBA00023125"/>
    </source>
</evidence>
<keyword evidence="3" id="KW-0862">Zinc</keyword>
<dbReference type="SMART" id="SM00906">
    <property type="entry name" value="Fungal_trans"/>
    <property type="match status" value="1"/>
</dbReference>
<evidence type="ECO:0000256" key="7">
    <source>
        <dbReference type="ARBA" id="ARBA00023242"/>
    </source>
</evidence>